<dbReference type="Proteomes" id="UP000053675">
    <property type="component" value="Unassembled WGS sequence"/>
</dbReference>
<evidence type="ECO:0000256" key="1">
    <source>
        <dbReference type="ARBA" id="ARBA00022723"/>
    </source>
</evidence>
<keyword evidence="1" id="KW-0479">Metal-binding</keyword>
<evidence type="ECO:0000259" key="3">
    <source>
        <dbReference type="Pfam" id="PF07731"/>
    </source>
</evidence>
<dbReference type="PANTHER" id="PTHR48267">
    <property type="entry name" value="CUPREDOXIN SUPERFAMILY PROTEIN"/>
    <property type="match status" value="1"/>
</dbReference>
<dbReference type="EMBL" id="JMQM01000001">
    <property type="protein sequence ID" value="KFB09610.1"/>
    <property type="molecule type" value="Genomic_DNA"/>
</dbReference>
<feature type="domain" description="Plastocyanin-like" evidence="3">
    <location>
        <begin position="304"/>
        <end position="410"/>
    </location>
</feature>
<organism evidence="5 6">
    <name type="scientific">Nitratireductor basaltis</name>
    <dbReference type="NCBI Taxonomy" id="472175"/>
    <lineage>
        <taxon>Bacteria</taxon>
        <taxon>Pseudomonadati</taxon>
        <taxon>Pseudomonadota</taxon>
        <taxon>Alphaproteobacteria</taxon>
        <taxon>Hyphomicrobiales</taxon>
        <taxon>Phyllobacteriaceae</taxon>
        <taxon>Nitratireductor</taxon>
    </lineage>
</organism>
<feature type="domain" description="Plastocyanin-like" evidence="4">
    <location>
        <begin position="3"/>
        <end position="78"/>
    </location>
</feature>
<dbReference type="PANTHER" id="PTHR48267:SF1">
    <property type="entry name" value="BILIRUBIN OXIDASE"/>
    <property type="match status" value="1"/>
</dbReference>
<evidence type="ECO:0000259" key="4">
    <source>
        <dbReference type="Pfam" id="PF07732"/>
    </source>
</evidence>
<reference evidence="5 6" key="1">
    <citation type="submission" date="2014-05" db="EMBL/GenBank/DDBJ databases">
        <title>Draft Genome Sequence of Nitratireductor basaltis Strain UMTGB225, A Marine Bacterium Isolated from Green Barrel Tunicate.</title>
        <authorList>
            <person name="Gan H.Y."/>
        </authorList>
    </citation>
    <scope>NUCLEOTIDE SEQUENCE [LARGE SCALE GENOMIC DNA]</scope>
    <source>
        <strain evidence="5 6">UMTGB225</strain>
    </source>
</reference>
<keyword evidence="6" id="KW-1185">Reference proteome</keyword>
<dbReference type="InterPro" id="IPR011707">
    <property type="entry name" value="Cu-oxidase-like_N"/>
</dbReference>
<accession>A0A084U9H4</accession>
<dbReference type="InterPro" id="IPR045087">
    <property type="entry name" value="Cu-oxidase_fam"/>
</dbReference>
<dbReference type="GO" id="GO:0005507">
    <property type="term" value="F:copper ion binding"/>
    <property type="evidence" value="ECO:0007669"/>
    <property type="project" value="InterPro"/>
</dbReference>
<gene>
    <name evidence="5" type="ORF">EL18_00626</name>
</gene>
<dbReference type="PROSITE" id="PS00080">
    <property type="entry name" value="MULTICOPPER_OXIDASE2"/>
    <property type="match status" value="1"/>
</dbReference>
<dbReference type="SUPFAM" id="SSF49503">
    <property type="entry name" value="Cupredoxins"/>
    <property type="match status" value="3"/>
</dbReference>
<dbReference type="AlphaFoldDB" id="A0A084U9H4"/>
<keyword evidence="2" id="KW-0560">Oxidoreductase</keyword>
<evidence type="ECO:0000313" key="6">
    <source>
        <dbReference type="Proteomes" id="UP000053675"/>
    </source>
</evidence>
<dbReference type="Pfam" id="PF07731">
    <property type="entry name" value="Cu-oxidase_2"/>
    <property type="match status" value="1"/>
</dbReference>
<dbReference type="InterPro" id="IPR002355">
    <property type="entry name" value="Cu_oxidase_Cu_BS"/>
</dbReference>
<proteinExistence type="predicted"/>
<dbReference type="GO" id="GO:0016491">
    <property type="term" value="F:oxidoreductase activity"/>
    <property type="evidence" value="ECO:0007669"/>
    <property type="project" value="UniProtKB-KW"/>
</dbReference>
<dbReference type="Gene3D" id="2.60.40.420">
    <property type="entry name" value="Cupredoxins - blue copper proteins"/>
    <property type="match status" value="3"/>
</dbReference>
<sequence length="411" mass="45098">MLVANRLDRAITSHWHGLHVPGWQDGGPQTLIAPGSRLDQTLEIEQPAGTYWYHSHPHGETGEQVYLGLAGMLLIEDAGSSHTELLPVEYGVDDIPLIVQDRAFTRRGELAYDDDGMALMQGFRGDKVVINGAISPKKHVPPGIVRLRLLNASNSRVYRFQFDDGYEFHKIAGDAGLLPAPVRMDVVELAPAERVEILVDFSDGRTRQLVSPDVPVSMMGGGMMGNGSMGRMMGQGASSDPDQMLLILTLEVDQAKKASKIALPTLFSQAPSPDFGEPVRRRKFQLNMMMGMGMMGAMLGGKADLGINGKTYDMGRIDETIRLGETEIWEISADMMAHPFHVHGTSFQVLSQNGRRVDYASTGLKDVVWVDGSAEILVRFNHPAGPDAPYMYHCHILEHEDAGMMGQFTVS</sequence>
<protein>
    <submittedName>
        <fullName evidence="5">Bilirubin oxidase</fullName>
    </submittedName>
</protein>
<dbReference type="CDD" id="cd13890">
    <property type="entry name" value="CuRO_3_CueO_FtsP"/>
    <property type="match status" value="1"/>
</dbReference>
<dbReference type="CDD" id="cd13867">
    <property type="entry name" value="CuRO_2_CueO_FtsP"/>
    <property type="match status" value="1"/>
</dbReference>
<dbReference type="STRING" id="472175.EL18_00626"/>
<name>A0A084U9H4_9HYPH</name>
<dbReference type="InterPro" id="IPR011706">
    <property type="entry name" value="Cu-oxidase_C"/>
</dbReference>
<dbReference type="PATRIC" id="fig|472175.3.peg.644"/>
<dbReference type="eggNOG" id="COG2132">
    <property type="taxonomic scope" value="Bacteria"/>
</dbReference>
<evidence type="ECO:0000256" key="2">
    <source>
        <dbReference type="ARBA" id="ARBA00023002"/>
    </source>
</evidence>
<dbReference type="Pfam" id="PF07732">
    <property type="entry name" value="Cu-oxidase_3"/>
    <property type="match status" value="1"/>
</dbReference>
<comment type="caution">
    <text evidence="5">The sequence shown here is derived from an EMBL/GenBank/DDBJ whole genome shotgun (WGS) entry which is preliminary data.</text>
</comment>
<evidence type="ECO:0000313" key="5">
    <source>
        <dbReference type="EMBL" id="KFB09610.1"/>
    </source>
</evidence>
<dbReference type="InterPro" id="IPR008972">
    <property type="entry name" value="Cupredoxin"/>
</dbReference>